<sequence length="412" mass="45879">MAHPYYWQILALDTGRLSKHNLEGVIRLYFLRLDRAGARPVIINIRSSDPRLLLQRIVPHLSHIRTLALVAVDQSCSQEVIDMLDKPAPVLESLVLMFDAAGAESCPLIGQGLFHSTAPCLRGVILKNIRVSDPAPAIFGNLNRLHFDMSVGPPQPLPYLLGPRLAHMIVSGSVSFAPEYYNNRVWRHVRRLDISCPRVPHATRWPWDAWRAVQRLGVAGADLESYISVLDHISGPLILEAYTSAEKSKVHFDVFPDAGPNPAAGGPAARKLAGEVPTPHEDPNMPRKSAVYLVLAIVARAERVTKLSLRVAEWDHIVTFVSRLPALTDLRLLLRDGDAFSGYSAVLDAPKLQRVIFRADFGQNLKQPVLACEIKSFVEARLRNLPNGMSIMSERHVPLVIPPFFRHRENPT</sequence>
<protein>
    <recommendedName>
        <fullName evidence="4">F-box domain-containing protein</fullName>
    </recommendedName>
</protein>
<dbReference type="AlphaFoldDB" id="J0WR56"/>
<proteinExistence type="predicted"/>
<evidence type="ECO:0000313" key="3">
    <source>
        <dbReference type="Proteomes" id="UP000006514"/>
    </source>
</evidence>
<reference evidence="3" key="1">
    <citation type="journal article" date="2012" name="Science">
        <title>The Paleozoic origin of enzymatic lignin decomposition reconstructed from 31 fungal genomes.</title>
        <authorList>
            <person name="Floudas D."/>
            <person name="Binder M."/>
            <person name="Riley R."/>
            <person name="Barry K."/>
            <person name="Blanchette R.A."/>
            <person name="Henrissat B."/>
            <person name="Martinez A.T."/>
            <person name="Otillar R."/>
            <person name="Spatafora J.W."/>
            <person name="Yadav J.S."/>
            <person name="Aerts A."/>
            <person name="Benoit I."/>
            <person name="Boyd A."/>
            <person name="Carlson A."/>
            <person name="Copeland A."/>
            <person name="Coutinho P.M."/>
            <person name="de Vries R.P."/>
            <person name="Ferreira P."/>
            <person name="Findley K."/>
            <person name="Foster B."/>
            <person name="Gaskell J."/>
            <person name="Glotzer D."/>
            <person name="Gorecki P."/>
            <person name="Heitman J."/>
            <person name="Hesse C."/>
            <person name="Hori C."/>
            <person name="Igarashi K."/>
            <person name="Jurgens J.A."/>
            <person name="Kallen N."/>
            <person name="Kersten P."/>
            <person name="Kohler A."/>
            <person name="Kuees U."/>
            <person name="Kumar T.K.A."/>
            <person name="Kuo A."/>
            <person name="LaButti K."/>
            <person name="Larrondo L.F."/>
            <person name="Lindquist E."/>
            <person name="Ling A."/>
            <person name="Lombard V."/>
            <person name="Lucas S."/>
            <person name="Lundell T."/>
            <person name="Martin R."/>
            <person name="McLaughlin D.J."/>
            <person name="Morgenstern I."/>
            <person name="Morin E."/>
            <person name="Murat C."/>
            <person name="Nagy L.G."/>
            <person name="Nolan M."/>
            <person name="Ohm R.A."/>
            <person name="Patyshakuliyeva A."/>
            <person name="Rokas A."/>
            <person name="Ruiz-Duenas F.J."/>
            <person name="Sabat G."/>
            <person name="Salamov A."/>
            <person name="Samejima M."/>
            <person name="Schmutz J."/>
            <person name="Slot J.C."/>
            <person name="St John F."/>
            <person name="Stenlid J."/>
            <person name="Sun H."/>
            <person name="Sun S."/>
            <person name="Syed K."/>
            <person name="Tsang A."/>
            <person name="Wiebenga A."/>
            <person name="Young D."/>
            <person name="Pisabarro A."/>
            <person name="Eastwood D.C."/>
            <person name="Martin F."/>
            <person name="Cullen D."/>
            <person name="Grigoriev I.V."/>
            <person name="Hibbett D.S."/>
        </authorList>
    </citation>
    <scope>NUCLEOTIDE SEQUENCE [LARGE SCALE GENOMIC DNA]</scope>
    <source>
        <strain evidence="3">TFB10046</strain>
    </source>
</reference>
<dbReference type="OrthoDB" id="3188030at2759"/>
<name>J0WR56_AURST</name>
<evidence type="ECO:0000313" key="2">
    <source>
        <dbReference type="EMBL" id="EJD34411.1"/>
    </source>
</evidence>
<dbReference type="Proteomes" id="UP000006514">
    <property type="component" value="Unassembled WGS sequence"/>
</dbReference>
<evidence type="ECO:0000256" key="1">
    <source>
        <dbReference type="SAM" id="MobiDB-lite"/>
    </source>
</evidence>
<accession>J0WR56</accession>
<organism evidence="2 3">
    <name type="scientific">Auricularia subglabra (strain TFB-10046 / SS5)</name>
    <name type="common">White-rot fungus</name>
    <name type="synonym">Auricularia delicata (strain TFB10046)</name>
    <dbReference type="NCBI Taxonomy" id="717982"/>
    <lineage>
        <taxon>Eukaryota</taxon>
        <taxon>Fungi</taxon>
        <taxon>Dikarya</taxon>
        <taxon>Basidiomycota</taxon>
        <taxon>Agaricomycotina</taxon>
        <taxon>Agaricomycetes</taxon>
        <taxon>Auriculariales</taxon>
        <taxon>Auriculariaceae</taxon>
        <taxon>Auricularia</taxon>
    </lineage>
</organism>
<dbReference type="KEGG" id="adl:AURDEDRAFT_176543"/>
<keyword evidence="3" id="KW-1185">Reference proteome</keyword>
<evidence type="ECO:0008006" key="4">
    <source>
        <dbReference type="Google" id="ProtNLM"/>
    </source>
</evidence>
<dbReference type="InParanoid" id="J0WR56"/>
<dbReference type="EMBL" id="JH687951">
    <property type="protein sequence ID" value="EJD34411.1"/>
    <property type="molecule type" value="Genomic_DNA"/>
</dbReference>
<feature type="region of interest" description="Disordered" evidence="1">
    <location>
        <begin position="261"/>
        <end position="281"/>
    </location>
</feature>
<gene>
    <name evidence="2" type="ORF">AURDEDRAFT_176543</name>
</gene>